<proteinExistence type="predicted"/>
<sequence length="250" mass="28256">MSPSSLPQIIAAFHSFYSFLTTLPADINTLAILSPPPSPHGWPSLTPTYLSPLRKTLSVISLLQHLPYIDENASGSTQIAFQTNAIDFRGPSTRWSIDTGQIEGTMEPVGAGVIPEWVVCLTSGGRDGSWLLLDTREGTITDFIQQERPEHDEPGPDSPDFWRAYHTLPIADFLEEWKEKYRSLEWVVVPKNEFDAVMVRHDAATDEVRAIYRAYGWPDAFRREECREALLEWERRHLSIANHSNAASYS</sequence>
<reference evidence="1" key="1">
    <citation type="submission" date="2021-03" db="EMBL/GenBank/DDBJ databases">
        <authorList>
            <person name="Tagirdzhanova G."/>
        </authorList>
    </citation>
    <scope>NUCLEOTIDE SEQUENCE</scope>
</reference>
<keyword evidence="2" id="KW-1185">Reference proteome</keyword>
<gene>
    <name evidence="1" type="ORF">HETSPECPRED_002462</name>
</gene>
<evidence type="ECO:0000313" key="1">
    <source>
        <dbReference type="EMBL" id="CAF9940612.1"/>
    </source>
</evidence>
<protein>
    <submittedName>
        <fullName evidence="1">Uncharacterized protein</fullName>
    </submittedName>
</protein>
<name>A0A8H3J4J8_9LECA</name>
<accession>A0A8H3J4J8</accession>
<dbReference type="Proteomes" id="UP000664521">
    <property type="component" value="Unassembled WGS sequence"/>
</dbReference>
<dbReference type="AlphaFoldDB" id="A0A8H3J4J8"/>
<dbReference type="OrthoDB" id="5343383at2759"/>
<evidence type="ECO:0000313" key="2">
    <source>
        <dbReference type="Proteomes" id="UP000664521"/>
    </source>
</evidence>
<dbReference type="EMBL" id="CAJPDS010000157">
    <property type="protein sequence ID" value="CAF9940612.1"/>
    <property type="molecule type" value="Genomic_DNA"/>
</dbReference>
<comment type="caution">
    <text evidence="1">The sequence shown here is derived from an EMBL/GenBank/DDBJ whole genome shotgun (WGS) entry which is preliminary data.</text>
</comment>
<organism evidence="1 2">
    <name type="scientific">Heterodermia speciosa</name>
    <dbReference type="NCBI Taxonomy" id="116794"/>
    <lineage>
        <taxon>Eukaryota</taxon>
        <taxon>Fungi</taxon>
        <taxon>Dikarya</taxon>
        <taxon>Ascomycota</taxon>
        <taxon>Pezizomycotina</taxon>
        <taxon>Lecanoromycetes</taxon>
        <taxon>OSLEUM clade</taxon>
        <taxon>Lecanoromycetidae</taxon>
        <taxon>Caliciales</taxon>
        <taxon>Physciaceae</taxon>
        <taxon>Heterodermia</taxon>
    </lineage>
</organism>